<evidence type="ECO:0000256" key="1">
    <source>
        <dbReference type="SAM" id="Phobius"/>
    </source>
</evidence>
<keyword evidence="1" id="KW-1133">Transmembrane helix</keyword>
<reference evidence="2 3" key="1">
    <citation type="submission" date="2023-01" db="EMBL/GenBank/DDBJ databases">
        <title>Analysis of 21 Apiospora genomes using comparative genomics revels a genus with tremendous synthesis potential of carbohydrate active enzymes and secondary metabolites.</title>
        <authorList>
            <person name="Sorensen T."/>
        </authorList>
    </citation>
    <scope>NUCLEOTIDE SEQUENCE [LARGE SCALE GENOMIC DNA]</scope>
    <source>
        <strain evidence="2 3">CBS 33761</strain>
    </source>
</reference>
<proteinExistence type="predicted"/>
<organism evidence="2 3">
    <name type="scientific">Apiospora rasikravindrae</name>
    <dbReference type="NCBI Taxonomy" id="990691"/>
    <lineage>
        <taxon>Eukaryota</taxon>
        <taxon>Fungi</taxon>
        <taxon>Dikarya</taxon>
        <taxon>Ascomycota</taxon>
        <taxon>Pezizomycotina</taxon>
        <taxon>Sordariomycetes</taxon>
        <taxon>Xylariomycetidae</taxon>
        <taxon>Amphisphaeriales</taxon>
        <taxon>Apiosporaceae</taxon>
        <taxon>Apiospora</taxon>
    </lineage>
</organism>
<keyword evidence="1" id="KW-0812">Transmembrane</keyword>
<keyword evidence="3" id="KW-1185">Reference proteome</keyword>
<protein>
    <submittedName>
        <fullName evidence="2">Uncharacterized protein</fullName>
    </submittedName>
</protein>
<accession>A0ABR1U0U0</accession>
<feature type="transmembrane region" description="Helical" evidence="1">
    <location>
        <begin position="56"/>
        <end position="76"/>
    </location>
</feature>
<name>A0ABR1U0U0_9PEZI</name>
<evidence type="ECO:0000313" key="2">
    <source>
        <dbReference type="EMBL" id="KAK8051710.1"/>
    </source>
</evidence>
<sequence>MAPFQLPGGFRDLMTACHHPSHLPRPERVFLSSSSSSDSNPTASTTTKLALGSMLLGAYAVLSTLLAIAVLVDWASPHTTGRSPRRRILLLCTGLPTLAFMFALPLMTAHLLLQLVVWLCLDIFIFTIRRQKRQHGLFPSITNRTTSATCGAQLTLTTTPAPPAPLRLLKRYVELPPPRWSLPYPPYDAPLPAGRPRALLHQALDAASPTTNCTHPREVSVRQRRHALQRWWNAQRDRRQRLRQFRKLRPRLLPQYIPYSPTLPAMYED</sequence>
<gene>
    <name evidence="2" type="ORF">PG993_003095</name>
</gene>
<dbReference type="Proteomes" id="UP001444661">
    <property type="component" value="Unassembled WGS sequence"/>
</dbReference>
<feature type="transmembrane region" description="Helical" evidence="1">
    <location>
        <begin position="88"/>
        <end position="105"/>
    </location>
</feature>
<dbReference type="EMBL" id="JAQQWK010000002">
    <property type="protein sequence ID" value="KAK8051710.1"/>
    <property type="molecule type" value="Genomic_DNA"/>
</dbReference>
<feature type="transmembrane region" description="Helical" evidence="1">
    <location>
        <begin position="111"/>
        <end position="128"/>
    </location>
</feature>
<comment type="caution">
    <text evidence="2">The sequence shown here is derived from an EMBL/GenBank/DDBJ whole genome shotgun (WGS) entry which is preliminary data.</text>
</comment>
<evidence type="ECO:0000313" key="3">
    <source>
        <dbReference type="Proteomes" id="UP001444661"/>
    </source>
</evidence>
<keyword evidence="1" id="KW-0472">Membrane</keyword>